<dbReference type="EnsemblPlants" id="EMT16050">
    <property type="protein sequence ID" value="EMT16050"/>
    <property type="gene ID" value="F775_03962"/>
</dbReference>
<dbReference type="ExpressionAtlas" id="R7WAB4">
    <property type="expression patterns" value="baseline"/>
</dbReference>
<reference evidence="1" key="1">
    <citation type="submission" date="2015-06" db="UniProtKB">
        <authorList>
            <consortium name="EnsemblPlants"/>
        </authorList>
    </citation>
    <scope>IDENTIFICATION</scope>
</reference>
<protein>
    <submittedName>
        <fullName evidence="1">Uncharacterized protein</fullName>
    </submittedName>
</protein>
<name>R7WAB4_AEGTA</name>
<sequence length="143" mass="15934">MEVEVLSQSKSLPGSNCLQDSRIVKHQLYQGARYKKVVTPVLSRPTVSRQKRKRRTPPTTVRRSTRINGRLAGGASVKTQQRTLMIQLGIAREGEVIGDEAMQAYLELFSRPLQQSHIAAIVGLFGWQVDVLPLDRDVEGVAL</sequence>
<accession>R7WAB4</accession>
<dbReference type="AlphaFoldDB" id="R7WAB4"/>
<evidence type="ECO:0000313" key="1">
    <source>
        <dbReference type="EnsemblPlants" id="EMT16050"/>
    </source>
</evidence>
<organism evidence="1">
    <name type="scientific">Aegilops tauschii</name>
    <name type="common">Tausch's goatgrass</name>
    <name type="synonym">Aegilops squarrosa</name>
    <dbReference type="NCBI Taxonomy" id="37682"/>
    <lineage>
        <taxon>Eukaryota</taxon>
        <taxon>Viridiplantae</taxon>
        <taxon>Streptophyta</taxon>
        <taxon>Embryophyta</taxon>
        <taxon>Tracheophyta</taxon>
        <taxon>Spermatophyta</taxon>
        <taxon>Magnoliopsida</taxon>
        <taxon>Liliopsida</taxon>
        <taxon>Poales</taxon>
        <taxon>Poaceae</taxon>
        <taxon>BOP clade</taxon>
        <taxon>Pooideae</taxon>
        <taxon>Triticodae</taxon>
        <taxon>Triticeae</taxon>
        <taxon>Triticinae</taxon>
        <taxon>Aegilops</taxon>
    </lineage>
</organism>
<proteinExistence type="predicted"/>